<dbReference type="PANTHER" id="PTHR35273">
    <property type="entry name" value="ALPHA-1,4 POLYGALACTOSAMINIDASE, PUTATIVE (AFU_ORTHOLOGUE AFUA_3G07890)-RELATED"/>
    <property type="match status" value="1"/>
</dbReference>
<name>A0A1T3NP73_9ACTN</name>
<dbReference type="Proteomes" id="UP000190037">
    <property type="component" value="Unassembled WGS sequence"/>
</dbReference>
<dbReference type="Pfam" id="PF03537">
    <property type="entry name" value="Glyco_hydro_114"/>
    <property type="match status" value="1"/>
</dbReference>
<dbReference type="SUPFAM" id="SSF51445">
    <property type="entry name" value="(Trans)glycosidases"/>
    <property type="match status" value="1"/>
</dbReference>
<dbReference type="STRING" id="159449.B4N89_39260"/>
<accession>A0A1T3NP73</accession>
<dbReference type="PANTHER" id="PTHR35273:SF2">
    <property type="entry name" value="ALPHA-GALACTOSIDASE"/>
    <property type="match status" value="1"/>
</dbReference>
<dbReference type="AlphaFoldDB" id="A0A1T3NP73"/>
<feature type="signal peptide" evidence="1">
    <location>
        <begin position="1"/>
        <end position="35"/>
    </location>
</feature>
<protein>
    <recommendedName>
        <fullName evidence="2">Glycoside-hydrolase family GH114 TIM-barrel domain-containing protein</fullName>
    </recommendedName>
</protein>
<feature type="chain" id="PRO_5038551989" description="Glycoside-hydrolase family GH114 TIM-barrel domain-containing protein" evidence="1">
    <location>
        <begin position="36"/>
        <end position="283"/>
    </location>
</feature>
<dbReference type="InterPro" id="IPR004352">
    <property type="entry name" value="GH114_TIM-barrel"/>
</dbReference>
<dbReference type="InterPro" id="IPR013785">
    <property type="entry name" value="Aldolase_TIM"/>
</dbReference>
<dbReference type="Gene3D" id="3.20.20.70">
    <property type="entry name" value="Aldolase class I"/>
    <property type="match status" value="1"/>
</dbReference>
<comment type="caution">
    <text evidence="3">The sequence shown here is derived from an EMBL/GenBank/DDBJ whole genome shotgun (WGS) entry which is preliminary data.</text>
</comment>
<gene>
    <name evidence="3" type="ORF">B4N89_39260</name>
</gene>
<keyword evidence="4" id="KW-1185">Reference proteome</keyword>
<evidence type="ECO:0000313" key="4">
    <source>
        <dbReference type="Proteomes" id="UP000190037"/>
    </source>
</evidence>
<proteinExistence type="predicted"/>
<organism evidence="3 4">
    <name type="scientific">Embleya scabrispora</name>
    <dbReference type="NCBI Taxonomy" id="159449"/>
    <lineage>
        <taxon>Bacteria</taxon>
        <taxon>Bacillati</taxon>
        <taxon>Actinomycetota</taxon>
        <taxon>Actinomycetes</taxon>
        <taxon>Kitasatosporales</taxon>
        <taxon>Streptomycetaceae</taxon>
        <taxon>Embleya</taxon>
    </lineage>
</organism>
<dbReference type="EMBL" id="MWQN01000003">
    <property type="protein sequence ID" value="OPC78522.1"/>
    <property type="molecule type" value="Genomic_DNA"/>
</dbReference>
<dbReference type="OrthoDB" id="319933at2"/>
<evidence type="ECO:0000313" key="3">
    <source>
        <dbReference type="EMBL" id="OPC78522.1"/>
    </source>
</evidence>
<keyword evidence="1" id="KW-0732">Signal</keyword>
<sequence length="283" mass="30037">MNTFLPGRSARRLAALAATTAAIAGSLFLTSSASAGTAEPANAPESAAVTPPPTHANFDYQIGGAYTPPSGVEVVTRDHSATPAPGLYNICYVNAFQAQKGAEGDWKPGELLRRDDDTVVYDGKWKEALLDIRTPEKRTSVAAKVNALIDECAGKGFQAVEPDNYDSYTRSEDLITAENAKAFVTLLSAHAHRRGLAIAQKNTSELAPDRASTGLDFAVAEECGQWNECGDYTASFGNNVIVIEYTAKGLNTACSKWGGKLSVVRRDLNVVPAGSSGYLRKTC</sequence>
<reference evidence="3 4" key="1">
    <citation type="submission" date="2017-03" db="EMBL/GenBank/DDBJ databases">
        <title>Draft genome sequence of Streptomyces scabrisporus NF3, endophyte isolated from Amphipterygium adstringens.</title>
        <authorList>
            <person name="Vazquez M."/>
            <person name="Ceapa C.D."/>
            <person name="Rodriguez Luna D."/>
            <person name="Sanchez Esquivel S."/>
        </authorList>
    </citation>
    <scope>NUCLEOTIDE SEQUENCE [LARGE SCALE GENOMIC DNA]</scope>
    <source>
        <strain evidence="3 4">NF3</strain>
    </source>
</reference>
<evidence type="ECO:0000256" key="1">
    <source>
        <dbReference type="SAM" id="SignalP"/>
    </source>
</evidence>
<evidence type="ECO:0000259" key="2">
    <source>
        <dbReference type="Pfam" id="PF03537"/>
    </source>
</evidence>
<dbReference type="InterPro" id="IPR017853">
    <property type="entry name" value="GH"/>
</dbReference>
<feature type="domain" description="Glycoside-hydrolase family GH114 TIM-barrel" evidence="2">
    <location>
        <begin position="58"/>
        <end position="270"/>
    </location>
</feature>
<dbReference type="RefSeq" id="WP_078981318.1">
    <property type="nucleotide sequence ID" value="NZ_MWQN01000003.1"/>
</dbReference>